<evidence type="ECO:0000259" key="2">
    <source>
        <dbReference type="Pfam" id="PF24494"/>
    </source>
</evidence>
<feature type="domain" description="DUF7587" evidence="2">
    <location>
        <begin position="19"/>
        <end position="167"/>
    </location>
</feature>
<dbReference type="Proteomes" id="UP001303160">
    <property type="component" value="Unassembled WGS sequence"/>
</dbReference>
<dbReference type="Pfam" id="PF24494">
    <property type="entry name" value="DUF7587"/>
    <property type="match status" value="1"/>
</dbReference>
<reference evidence="3" key="2">
    <citation type="submission" date="2023-05" db="EMBL/GenBank/DDBJ databases">
        <authorList>
            <consortium name="Lawrence Berkeley National Laboratory"/>
            <person name="Steindorff A."/>
            <person name="Hensen N."/>
            <person name="Bonometti L."/>
            <person name="Westerberg I."/>
            <person name="Brannstrom I.O."/>
            <person name="Guillou S."/>
            <person name="Cros-Aarteil S."/>
            <person name="Calhoun S."/>
            <person name="Haridas S."/>
            <person name="Kuo A."/>
            <person name="Mondo S."/>
            <person name="Pangilinan J."/>
            <person name="Riley R."/>
            <person name="Labutti K."/>
            <person name="Andreopoulos B."/>
            <person name="Lipzen A."/>
            <person name="Chen C."/>
            <person name="Yanf M."/>
            <person name="Daum C."/>
            <person name="Ng V."/>
            <person name="Clum A."/>
            <person name="Ohm R."/>
            <person name="Martin F."/>
            <person name="Silar P."/>
            <person name="Natvig D."/>
            <person name="Lalanne C."/>
            <person name="Gautier V."/>
            <person name="Ament-Velasquez S.L."/>
            <person name="Kruys A."/>
            <person name="Hutchinson M.I."/>
            <person name="Powell A.J."/>
            <person name="Barry K."/>
            <person name="Miller A.N."/>
            <person name="Grigoriev I.V."/>
            <person name="Debuchy R."/>
            <person name="Gladieux P."/>
            <person name="Thoren M.H."/>
            <person name="Johannesson H."/>
        </authorList>
    </citation>
    <scope>NUCLEOTIDE SEQUENCE</scope>
    <source>
        <strain evidence="3">CBS 315.58</strain>
    </source>
</reference>
<evidence type="ECO:0000313" key="4">
    <source>
        <dbReference type="Proteomes" id="UP001303160"/>
    </source>
</evidence>
<proteinExistence type="predicted"/>
<gene>
    <name evidence="3" type="ORF">QBC40DRAFT_272034</name>
</gene>
<dbReference type="EMBL" id="MU863879">
    <property type="protein sequence ID" value="KAK4204940.1"/>
    <property type="molecule type" value="Genomic_DNA"/>
</dbReference>
<sequence>MEKDHRLLVDKYRHPHQQLPSNLYRIQYLTTNTIHQWDTGLQAVNTRTDIFGQSGNAAEDFKQAVCNQFNWRNKDPTPFISFFSDEGHAENWGLKLEEWGRSNRDMNDWYLLTIDTSTLKDVYFFKLSTLIDKLHLERRIPQEVQHAHKPGAYICLHRIPPGAIVEEARSKLQIIELTAWRDNTIVSWEEMMEESYDPTDHEPYDPTDHEPYDPTDDEFYDPTDHEPYDPTDHEPEELW</sequence>
<protein>
    <recommendedName>
        <fullName evidence="2">DUF7587 domain-containing protein</fullName>
    </recommendedName>
</protein>
<dbReference type="PANTHER" id="PTHR40781:SF1">
    <property type="match status" value="1"/>
</dbReference>
<reference evidence="3" key="1">
    <citation type="journal article" date="2023" name="Mol. Phylogenet. Evol.">
        <title>Genome-scale phylogeny and comparative genomics of the fungal order Sordariales.</title>
        <authorList>
            <person name="Hensen N."/>
            <person name="Bonometti L."/>
            <person name="Westerberg I."/>
            <person name="Brannstrom I.O."/>
            <person name="Guillou S."/>
            <person name="Cros-Aarteil S."/>
            <person name="Calhoun S."/>
            <person name="Haridas S."/>
            <person name="Kuo A."/>
            <person name="Mondo S."/>
            <person name="Pangilinan J."/>
            <person name="Riley R."/>
            <person name="LaButti K."/>
            <person name="Andreopoulos B."/>
            <person name="Lipzen A."/>
            <person name="Chen C."/>
            <person name="Yan M."/>
            <person name="Daum C."/>
            <person name="Ng V."/>
            <person name="Clum A."/>
            <person name="Steindorff A."/>
            <person name="Ohm R.A."/>
            <person name="Martin F."/>
            <person name="Silar P."/>
            <person name="Natvig D.O."/>
            <person name="Lalanne C."/>
            <person name="Gautier V."/>
            <person name="Ament-Velasquez S.L."/>
            <person name="Kruys A."/>
            <person name="Hutchinson M.I."/>
            <person name="Powell A.J."/>
            <person name="Barry K."/>
            <person name="Miller A.N."/>
            <person name="Grigoriev I.V."/>
            <person name="Debuchy R."/>
            <person name="Gladieux P."/>
            <person name="Hiltunen Thoren M."/>
            <person name="Johannesson H."/>
        </authorList>
    </citation>
    <scope>NUCLEOTIDE SEQUENCE</scope>
    <source>
        <strain evidence="3">CBS 315.58</strain>
    </source>
</reference>
<evidence type="ECO:0000313" key="3">
    <source>
        <dbReference type="EMBL" id="KAK4204940.1"/>
    </source>
</evidence>
<feature type="region of interest" description="Disordered" evidence="1">
    <location>
        <begin position="193"/>
        <end position="239"/>
    </location>
</feature>
<accession>A0AAN7B1I3</accession>
<keyword evidence="4" id="KW-1185">Reference proteome</keyword>
<feature type="compositionally biased region" description="Basic and acidic residues" evidence="1">
    <location>
        <begin position="222"/>
        <end position="233"/>
    </location>
</feature>
<comment type="caution">
    <text evidence="3">The sequence shown here is derived from an EMBL/GenBank/DDBJ whole genome shotgun (WGS) entry which is preliminary data.</text>
</comment>
<organism evidence="3 4">
    <name type="scientific">Triangularia verruculosa</name>
    <dbReference type="NCBI Taxonomy" id="2587418"/>
    <lineage>
        <taxon>Eukaryota</taxon>
        <taxon>Fungi</taxon>
        <taxon>Dikarya</taxon>
        <taxon>Ascomycota</taxon>
        <taxon>Pezizomycotina</taxon>
        <taxon>Sordariomycetes</taxon>
        <taxon>Sordariomycetidae</taxon>
        <taxon>Sordariales</taxon>
        <taxon>Podosporaceae</taxon>
        <taxon>Triangularia</taxon>
    </lineage>
</organism>
<dbReference type="PANTHER" id="PTHR40781">
    <property type="match status" value="1"/>
</dbReference>
<dbReference type="AlphaFoldDB" id="A0AAN7B1I3"/>
<evidence type="ECO:0000256" key="1">
    <source>
        <dbReference type="SAM" id="MobiDB-lite"/>
    </source>
</evidence>
<feature type="compositionally biased region" description="Basic and acidic residues" evidence="1">
    <location>
        <begin position="198"/>
        <end position="212"/>
    </location>
</feature>
<name>A0AAN7B1I3_9PEZI</name>
<dbReference type="InterPro" id="IPR056009">
    <property type="entry name" value="DUF7587"/>
</dbReference>